<dbReference type="AlphaFoldDB" id="A0AAU7U9G2"/>
<feature type="transmembrane region" description="Helical" evidence="1">
    <location>
        <begin position="38"/>
        <end position="55"/>
    </location>
</feature>
<evidence type="ECO:0008006" key="3">
    <source>
        <dbReference type="Google" id="ProtNLM"/>
    </source>
</evidence>
<protein>
    <recommendedName>
        <fullName evidence="3">DUF3017 domain-containing protein</fullName>
    </recommendedName>
</protein>
<dbReference type="RefSeq" id="WP_350243149.1">
    <property type="nucleotide sequence ID" value="NZ_CP158299.1"/>
</dbReference>
<sequence>MTRPDRPPPDRLTLLSLGLLAVLAVLLLLPLLGVARPPVWLFAALLLVRLGIQVLRARQDPRLRRPASWVLDIALIGLLLWVSQHPAGS</sequence>
<keyword evidence="1" id="KW-1133">Transmembrane helix</keyword>
<evidence type="ECO:0000313" key="2">
    <source>
        <dbReference type="EMBL" id="XBV85112.1"/>
    </source>
</evidence>
<organism evidence="2">
    <name type="scientific">Deinococcus sonorensis KR-87</name>
    <dbReference type="NCBI Taxonomy" id="694439"/>
    <lineage>
        <taxon>Bacteria</taxon>
        <taxon>Thermotogati</taxon>
        <taxon>Deinococcota</taxon>
        <taxon>Deinococci</taxon>
        <taxon>Deinococcales</taxon>
        <taxon>Deinococcaceae</taxon>
        <taxon>Deinococcus</taxon>
    </lineage>
</organism>
<name>A0AAU7U9G2_9DEIO</name>
<dbReference type="EMBL" id="CP158299">
    <property type="protein sequence ID" value="XBV85112.1"/>
    <property type="molecule type" value="Genomic_DNA"/>
</dbReference>
<feature type="transmembrane region" description="Helical" evidence="1">
    <location>
        <begin position="67"/>
        <end position="84"/>
    </location>
</feature>
<keyword evidence="1" id="KW-0472">Membrane</keyword>
<reference evidence="2" key="1">
    <citation type="submission" date="2024-06" db="EMBL/GenBank/DDBJ databases">
        <title>Draft Genome Sequence of Deinococcus sonorensis Type Strain KR-87, a Biofilm Producing Representative of the Genus Deinococcus.</title>
        <authorList>
            <person name="Boren L.S."/>
            <person name="Grosso R.A."/>
            <person name="Hugenberg-Cox A.N."/>
            <person name="Hill J.T.E."/>
            <person name="Albert C.M."/>
            <person name="Tuohy J.M."/>
        </authorList>
    </citation>
    <scope>NUCLEOTIDE SEQUENCE</scope>
    <source>
        <strain evidence="2">KR-87</strain>
    </source>
</reference>
<dbReference type="KEGG" id="dsc:ABOD76_16960"/>
<gene>
    <name evidence="2" type="ORF">ABOD76_16960</name>
</gene>
<proteinExistence type="predicted"/>
<keyword evidence="1" id="KW-0812">Transmembrane</keyword>
<evidence type="ECO:0000256" key="1">
    <source>
        <dbReference type="SAM" id="Phobius"/>
    </source>
</evidence>
<accession>A0AAU7U9G2</accession>
<feature type="transmembrane region" description="Helical" evidence="1">
    <location>
        <begin position="12"/>
        <end position="32"/>
    </location>
</feature>